<evidence type="ECO:0000313" key="3">
    <source>
        <dbReference type="Proteomes" id="UP001233172"/>
    </source>
</evidence>
<reference evidence="2" key="1">
    <citation type="journal article" date="2023" name="PLoS Negl. Trop. Dis.">
        <title>A genome sequence for Biomphalaria pfeifferi, the major vector snail for the human-infecting parasite Schistosoma mansoni.</title>
        <authorList>
            <person name="Bu L."/>
            <person name="Lu L."/>
            <person name="Laidemitt M.R."/>
            <person name="Zhang S.M."/>
            <person name="Mutuku M."/>
            <person name="Mkoji G."/>
            <person name="Steinauer M."/>
            <person name="Loker E.S."/>
        </authorList>
    </citation>
    <scope>NUCLEOTIDE SEQUENCE</scope>
    <source>
        <strain evidence="2">KasaAsao</strain>
    </source>
</reference>
<organism evidence="2 3">
    <name type="scientific">Biomphalaria pfeifferi</name>
    <name type="common">Bloodfluke planorb</name>
    <name type="synonym">Freshwater snail</name>
    <dbReference type="NCBI Taxonomy" id="112525"/>
    <lineage>
        <taxon>Eukaryota</taxon>
        <taxon>Metazoa</taxon>
        <taxon>Spiralia</taxon>
        <taxon>Lophotrochozoa</taxon>
        <taxon>Mollusca</taxon>
        <taxon>Gastropoda</taxon>
        <taxon>Heterobranchia</taxon>
        <taxon>Euthyneura</taxon>
        <taxon>Panpulmonata</taxon>
        <taxon>Hygrophila</taxon>
        <taxon>Lymnaeoidea</taxon>
        <taxon>Planorbidae</taxon>
        <taxon>Biomphalaria</taxon>
    </lineage>
</organism>
<dbReference type="EMBL" id="JASAOG010000053">
    <property type="protein sequence ID" value="KAK0057597.1"/>
    <property type="molecule type" value="Genomic_DNA"/>
</dbReference>
<feature type="compositionally biased region" description="Basic and acidic residues" evidence="1">
    <location>
        <begin position="80"/>
        <end position="94"/>
    </location>
</feature>
<evidence type="ECO:0000256" key="1">
    <source>
        <dbReference type="SAM" id="MobiDB-lite"/>
    </source>
</evidence>
<evidence type="ECO:0000313" key="2">
    <source>
        <dbReference type="EMBL" id="KAK0057597.1"/>
    </source>
</evidence>
<sequence>MAVIKLLKRRTEENLDAQTPLRKPQRSPRPRSESLSAPPRPRSGSLSAPPRPRSGSLSAPPDPARKASGSPQTPLGKPQRSRDRNDFHLAERHR</sequence>
<protein>
    <submittedName>
        <fullName evidence="2">Uncharacterized protein</fullName>
    </submittedName>
</protein>
<comment type="caution">
    <text evidence="2">The sequence shown here is derived from an EMBL/GenBank/DDBJ whole genome shotgun (WGS) entry which is preliminary data.</text>
</comment>
<proteinExistence type="predicted"/>
<dbReference type="AlphaFoldDB" id="A0AAD8BMW0"/>
<keyword evidence="3" id="KW-1185">Reference proteome</keyword>
<reference evidence="2" key="2">
    <citation type="submission" date="2023-04" db="EMBL/GenBank/DDBJ databases">
        <authorList>
            <person name="Bu L."/>
            <person name="Lu L."/>
            <person name="Laidemitt M.R."/>
            <person name="Zhang S.M."/>
            <person name="Mutuku M."/>
            <person name="Mkoji G."/>
            <person name="Steinauer M."/>
            <person name="Loker E.S."/>
        </authorList>
    </citation>
    <scope>NUCLEOTIDE SEQUENCE</scope>
    <source>
        <strain evidence="2">KasaAsao</strain>
        <tissue evidence="2">Whole Snail</tissue>
    </source>
</reference>
<feature type="region of interest" description="Disordered" evidence="1">
    <location>
        <begin position="1"/>
        <end position="94"/>
    </location>
</feature>
<name>A0AAD8BMW0_BIOPF</name>
<gene>
    <name evidence="2" type="ORF">Bpfe_012827</name>
</gene>
<dbReference type="Proteomes" id="UP001233172">
    <property type="component" value="Unassembled WGS sequence"/>
</dbReference>
<accession>A0AAD8BMW0</accession>